<organism evidence="10 11">
    <name type="scientific">Hydrogenobacter thermophilus (strain DSM 6534 / IAM 12695 / TK-6)</name>
    <dbReference type="NCBI Taxonomy" id="608538"/>
    <lineage>
        <taxon>Bacteria</taxon>
        <taxon>Pseudomonadati</taxon>
        <taxon>Aquificota</taxon>
        <taxon>Aquificia</taxon>
        <taxon>Aquificales</taxon>
        <taxon>Aquificaceae</taxon>
        <taxon>Hydrogenobacter</taxon>
    </lineage>
</organism>
<dbReference type="Pfam" id="PF02542">
    <property type="entry name" value="YgbB"/>
    <property type="match status" value="1"/>
</dbReference>
<dbReference type="KEGG" id="hte:Hydth_1734"/>
<evidence type="ECO:0000313" key="11">
    <source>
        <dbReference type="Proteomes" id="UP000002574"/>
    </source>
</evidence>
<dbReference type="GO" id="GO:0019288">
    <property type="term" value="P:isopentenyl diphosphate biosynthetic process, methylerythritol 4-phosphate pathway"/>
    <property type="evidence" value="ECO:0007669"/>
    <property type="project" value="UniProtKB-UniRule"/>
</dbReference>
<dbReference type="PATRIC" id="fig|608538.5.peg.1768"/>
<dbReference type="PANTHER" id="PTHR43181:SF1">
    <property type="entry name" value="2-C-METHYL-D-ERYTHRITOL 2,4-CYCLODIPHOSPHATE SYNTHASE, CHLOROPLASTIC"/>
    <property type="match status" value="1"/>
</dbReference>
<proteinExistence type="inferred from homology"/>
<keyword evidence="4 7" id="KW-0479">Metal-binding</keyword>
<feature type="binding site" evidence="7">
    <location>
        <begin position="36"/>
        <end position="37"/>
    </location>
    <ligand>
        <name>4-CDP-2-C-methyl-D-erythritol 2-phosphate</name>
        <dbReference type="ChEBI" id="CHEBI:57919"/>
    </ligand>
</feature>
<evidence type="ECO:0000256" key="5">
    <source>
        <dbReference type="ARBA" id="ARBA00023229"/>
    </source>
</evidence>
<dbReference type="eggNOG" id="COG0245">
    <property type="taxonomic scope" value="Bacteria"/>
</dbReference>
<evidence type="ECO:0000313" key="10">
    <source>
        <dbReference type="EMBL" id="BAI70196.1"/>
    </source>
</evidence>
<comment type="catalytic activity">
    <reaction evidence="1 7 8">
        <text>4-CDP-2-C-methyl-D-erythritol 2-phosphate = 2-C-methyl-D-erythritol 2,4-cyclic diphosphate + CMP</text>
        <dbReference type="Rhea" id="RHEA:23864"/>
        <dbReference type="ChEBI" id="CHEBI:57919"/>
        <dbReference type="ChEBI" id="CHEBI:58483"/>
        <dbReference type="ChEBI" id="CHEBI:60377"/>
        <dbReference type="EC" id="4.6.1.12"/>
    </reaction>
</comment>
<dbReference type="RefSeq" id="WP_012964376.1">
    <property type="nucleotide sequence ID" value="NC_013799.1"/>
</dbReference>
<feature type="binding site" evidence="7">
    <location>
        <position position="44"/>
    </location>
    <ligand>
        <name>a divalent metal cation</name>
        <dbReference type="ChEBI" id="CHEBI:60240"/>
    </ligand>
</feature>
<keyword evidence="5 7" id="KW-0414">Isoprene biosynthesis</keyword>
<dbReference type="Gene3D" id="3.30.1330.50">
    <property type="entry name" value="2-C-methyl-D-erythritol 2,4-cyclodiphosphate synthase"/>
    <property type="match status" value="1"/>
</dbReference>
<gene>
    <name evidence="7" type="primary">ispF</name>
    <name evidence="10" type="ordered locus">HTH_1752</name>
</gene>
<dbReference type="GO" id="GO:0008685">
    <property type="term" value="F:2-C-methyl-D-erythritol 2,4-cyclodiphosphate synthase activity"/>
    <property type="evidence" value="ECO:0007669"/>
    <property type="project" value="UniProtKB-UniRule"/>
</dbReference>
<comment type="pathway">
    <text evidence="2 7">Isoprenoid biosynthesis; isopentenyl diphosphate biosynthesis via DXP pathway; isopentenyl diphosphate from 1-deoxy-D-xylulose 5-phosphate: step 4/6.</text>
</comment>
<feature type="binding site" evidence="7">
    <location>
        <position position="10"/>
    </location>
    <ligand>
        <name>a divalent metal cation</name>
        <dbReference type="ChEBI" id="CHEBI:60240"/>
    </ligand>
</feature>
<reference evidence="10 11" key="1">
    <citation type="journal article" date="2010" name="J. Bacteriol.">
        <title>Complete genome sequence of the thermophilic, obligately chemolithoautotrophic hydrogen-oxidizing bacterium Hydrogenobacter thermophilus TK-6.</title>
        <authorList>
            <person name="Arai H."/>
            <person name="Kanbe H."/>
            <person name="Ishii M."/>
            <person name="Igarashi Y."/>
        </authorList>
    </citation>
    <scope>NUCLEOTIDE SEQUENCE [LARGE SCALE GENOMIC DNA]</scope>
    <source>
        <strain evidence="11">DSM 6534 / IAM 12695 / TK-6 [Tokyo]</strain>
    </source>
</reference>
<protein>
    <recommendedName>
        <fullName evidence="3 7">2-C-methyl-D-erythritol 2,4-cyclodiphosphate synthase</fullName>
        <shortName evidence="7">MECDP-synthase</shortName>
        <shortName evidence="7">MECPP-synthase</shortName>
        <shortName evidence="7">MECPS</shortName>
        <ecNumber evidence="3 7">4.6.1.12</ecNumber>
    </recommendedName>
</protein>
<comment type="function">
    <text evidence="7">Involved in the biosynthesis of isopentenyl diphosphate (IPP) and dimethylallyl diphosphate (DMAPP), two major building blocks of isoprenoid compounds. Catalyzes the conversion of 4-diphosphocytidyl-2-C-methyl-D-erythritol 2-phosphate (CDP-ME2P) to 2-C-methyl-D-erythritol 2,4-cyclodiphosphate (ME-CPP) with a corresponding release of cytidine 5-monophosphate (CMP).</text>
</comment>
<dbReference type="KEGG" id="hth:HTH_1752"/>
<keyword evidence="6 7" id="KW-0456">Lyase</keyword>
<dbReference type="HAMAP" id="MF_00107">
    <property type="entry name" value="IspF"/>
    <property type="match status" value="1"/>
</dbReference>
<comment type="caution">
    <text evidence="7">Lacks conserved residue(s) required for the propagation of feature annotation.</text>
</comment>
<evidence type="ECO:0000259" key="9">
    <source>
        <dbReference type="Pfam" id="PF02542"/>
    </source>
</evidence>
<feature type="binding site" evidence="7">
    <location>
        <position position="12"/>
    </location>
    <ligand>
        <name>a divalent metal cation</name>
        <dbReference type="ChEBI" id="CHEBI:60240"/>
    </ligand>
</feature>
<dbReference type="PANTHER" id="PTHR43181">
    <property type="entry name" value="2-C-METHYL-D-ERYTHRITOL 2,4-CYCLODIPHOSPHATE SYNTHASE, CHLOROPLASTIC"/>
    <property type="match status" value="1"/>
</dbReference>
<dbReference type="PROSITE" id="PS01350">
    <property type="entry name" value="ISPF"/>
    <property type="match status" value="1"/>
</dbReference>
<dbReference type="SUPFAM" id="SSF69765">
    <property type="entry name" value="IpsF-like"/>
    <property type="match status" value="1"/>
</dbReference>
<dbReference type="AlphaFoldDB" id="D3DK44"/>
<dbReference type="STRING" id="608538.HTH_1752"/>
<dbReference type="InterPro" id="IPR020555">
    <property type="entry name" value="MECDP_synthase_CS"/>
</dbReference>
<evidence type="ECO:0000256" key="3">
    <source>
        <dbReference type="ARBA" id="ARBA00012579"/>
    </source>
</evidence>
<comment type="cofactor">
    <cofactor evidence="7">
        <name>a divalent metal cation</name>
        <dbReference type="ChEBI" id="CHEBI:60240"/>
    </cofactor>
    <text evidence="7">Binds 1 divalent metal cation per subunit.</text>
</comment>
<dbReference type="GO" id="GO:0046872">
    <property type="term" value="F:metal ion binding"/>
    <property type="evidence" value="ECO:0007669"/>
    <property type="project" value="UniProtKB-KW"/>
</dbReference>
<comment type="subunit">
    <text evidence="7">Homotrimer.</text>
</comment>
<feature type="domain" description="2-C-methyl-D-erythritol 2,4-cyclodiphosphate synthase" evidence="9">
    <location>
        <begin position="3"/>
        <end position="153"/>
    </location>
</feature>
<dbReference type="InterPro" id="IPR003526">
    <property type="entry name" value="MECDP_synthase"/>
</dbReference>
<feature type="site" description="Transition state stabilizer" evidence="7">
    <location>
        <position position="36"/>
    </location>
</feature>
<feature type="site" description="Transition state stabilizer" evidence="7">
    <location>
        <position position="135"/>
    </location>
</feature>
<accession>D3DK44</accession>
<dbReference type="GO" id="GO:0016114">
    <property type="term" value="P:terpenoid biosynthetic process"/>
    <property type="evidence" value="ECO:0007669"/>
    <property type="project" value="InterPro"/>
</dbReference>
<feature type="binding site" evidence="7">
    <location>
        <begin position="58"/>
        <end position="60"/>
    </location>
    <ligand>
        <name>4-CDP-2-C-methyl-D-erythritol 2-phosphate</name>
        <dbReference type="ChEBI" id="CHEBI:57919"/>
    </ligand>
</feature>
<evidence type="ECO:0000256" key="2">
    <source>
        <dbReference type="ARBA" id="ARBA00004709"/>
    </source>
</evidence>
<comment type="similarity">
    <text evidence="7 8">Belongs to the IspF family.</text>
</comment>
<dbReference type="UniPathway" id="UPA00056">
    <property type="reaction ID" value="UER00095"/>
</dbReference>
<evidence type="ECO:0000256" key="7">
    <source>
        <dbReference type="HAMAP-Rule" id="MF_00107"/>
    </source>
</evidence>
<dbReference type="InterPro" id="IPR036571">
    <property type="entry name" value="MECDP_synthase_sf"/>
</dbReference>
<sequence length="157" mass="17341">MTFRIGLGFDAHEFEEGKPLYLGGILIKHHEGLKGHSDGDVLLHAITDALLSAIGEPDIGELFSDKDVRWKNASSEIFLKEALRRTREKGYSIVNLDCVLVLDSPKISPLKSAIVENLSKIMQVDKSCISIKGKTREGFCKEKGVVCYCVILLSHEG</sequence>
<feature type="binding site" evidence="7">
    <location>
        <begin position="10"/>
        <end position="12"/>
    </location>
    <ligand>
        <name>4-CDP-2-C-methyl-D-erythritol 2-phosphate</name>
        <dbReference type="ChEBI" id="CHEBI:57919"/>
    </ligand>
</feature>
<evidence type="ECO:0000256" key="1">
    <source>
        <dbReference type="ARBA" id="ARBA00000200"/>
    </source>
</evidence>
<name>D3DK44_HYDTT</name>
<dbReference type="CDD" id="cd00554">
    <property type="entry name" value="MECDP_synthase"/>
    <property type="match status" value="1"/>
</dbReference>
<dbReference type="NCBIfam" id="TIGR00151">
    <property type="entry name" value="ispF"/>
    <property type="match status" value="1"/>
</dbReference>
<evidence type="ECO:0000256" key="4">
    <source>
        <dbReference type="ARBA" id="ARBA00022723"/>
    </source>
</evidence>
<dbReference type="EC" id="4.6.1.12" evidence="3 7"/>
<dbReference type="Proteomes" id="UP000002574">
    <property type="component" value="Chromosome"/>
</dbReference>
<dbReference type="EMBL" id="AP011112">
    <property type="protein sequence ID" value="BAI70196.1"/>
    <property type="molecule type" value="Genomic_DNA"/>
</dbReference>
<evidence type="ECO:0000256" key="6">
    <source>
        <dbReference type="ARBA" id="ARBA00023239"/>
    </source>
</evidence>
<dbReference type="OrthoDB" id="9806837at2"/>
<feature type="binding site" evidence="7">
    <location>
        <begin position="63"/>
        <end position="67"/>
    </location>
    <ligand>
        <name>4-CDP-2-C-methyl-D-erythritol 2-phosphate</name>
        <dbReference type="ChEBI" id="CHEBI:57919"/>
    </ligand>
</feature>
<evidence type="ECO:0000256" key="8">
    <source>
        <dbReference type="RuleBase" id="RU004395"/>
    </source>
</evidence>
<keyword evidence="11" id="KW-1185">Reference proteome</keyword>